<dbReference type="InterPro" id="IPR029071">
    <property type="entry name" value="Ubiquitin-like_domsf"/>
</dbReference>
<evidence type="ECO:0000259" key="8">
    <source>
        <dbReference type="PROSITE" id="PS50898"/>
    </source>
</evidence>
<dbReference type="SMART" id="SM00315">
    <property type="entry name" value="RGS"/>
    <property type="match status" value="1"/>
</dbReference>
<feature type="compositionally biased region" description="Pro residues" evidence="5">
    <location>
        <begin position="1432"/>
        <end position="1442"/>
    </location>
</feature>
<feature type="compositionally biased region" description="Polar residues" evidence="5">
    <location>
        <begin position="740"/>
        <end position="757"/>
    </location>
</feature>
<dbReference type="Proteomes" id="UP000095300">
    <property type="component" value="Unassembled WGS sequence"/>
</dbReference>
<evidence type="ECO:0000256" key="3">
    <source>
        <dbReference type="ARBA" id="ARBA00022490"/>
    </source>
</evidence>
<comment type="subcellular location">
    <subcellularLocation>
        <location evidence="1">Cytoplasm</location>
    </subcellularLocation>
</comment>
<dbReference type="CDD" id="cd06710">
    <property type="entry name" value="PDZ_RGS12-like"/>
    <property type="match status" value="1"/>
</dbReference>
<dbReference type="GO" id="GO:0007165">
    <property type="term" value="P:signal transduction"/>
    <property type="evidence" value="ECO:0007669"/>
    <property type="project" value="InterPro"/>
</dbReference>
<dbReference type="SUPFAM" id="SSF50729">
    <property type="entry name" value="PH domain-like"/>
    <property type="match status" value="1"/>
</dbReference>
<feature type="compositionally biased region" description="Basic and acidic residues" evidence="5">
    <location>
        <begin position="957"/>
        <end position="968"/>
    </location>
</feature>
<dbReference type="KEGG" id="scac:106085998"/>
<feature type="region of interest" description="Disordered" evidence="5">
    <location>
        <begin position="1"/>
        <end position="39"/>
    </location>
</feature>
<evidence type="ECO:0000259" key="6">
    <source>
        <dbReference type="PROSITE" id="PS50106"/>
    </source>
</evidence>
<feature type="region of interest" description="Disordered" evidence="5">
    <location>
        <begin position="740"/>
        <end position="777"/>
    </location>
</feature>
<feature type="region of interest" description="Disordered" evidence="5">
    <location>
        <begin position="672"/>
        <end position="696"/>
    </location>
</feature>
<dbReference type="PANTHER" id="PTHR45945">
    <property type="entry name" value="REGULATOR OF G-PROTEIN SIGNALING LOCO"/>
    <property type="match status" value="1"/>
</dbReference>
<dbReference type="InterPro" id="IPR003116">
    <property type="entry name" value="RBD_dom"/>
</dbReference>
<dbReference type="GO" id="GO:0005886">
    <property type="term" value="C:plasma membrane"/>
    <property type="evidence" value="ECO:0007669"/>
    <property type="project" value="TreeGrafter"/>
</dbReference>
<feature type="region of interest" description="Disordered" evidence="5">
    <location>
        <begin position="1361"/>
        <end position="1409"/>
    </location>
</feature>
<dbReference type="InterPro" id="IPR001478">
    <property type="entry name" value="PDZ"/>
</dbReference>
<dbReference type="Pfam" id="PF00615">
    <property type="entry name" value="RGS"/>
    <property type="match status" value="1"/>
</dbReference>
<feature type="region of interest" description="Disordered" evidence="5">
    <location>
        <begin position="1489"/>
        <end position="1510"/>
    </location>
</feature>
<dbReference type="GO" id="GO:0005737">
    <property type="term" value="C:cytoplasm"/>
    <property type="evidence" value="ECO:0007669"/>
    <property type="project" value="UniProtKB-SubCell"/>
</dbReference>
<feature type="compositionally biased region" description="Acidic residues" evidence="5">
    <location>
        <begin position="338"/>
        <end position="351"/>
    </location>
</feature>
<dbReference type="PROSITE" id="PS50898">
    <property type="entry name" value="RBD"/>
    <property type="match status" value="2"/>
</dbReference>
<keyword evidence="3" id="KW-0963">Cytoplasm</keyword>
<reference evidence="9" key="1">
    <citation type="submission" date="2020-05" db="UniProtKB">
        <authorList>
            <consortium name="EnsemblMetazoa"/>
        </authorList>
    </citation>
    <scope>IDENTIFICATION</scope>
    <source>
        <strain evidence="9">USDA</strain>
    </source>
</reference>
<feature type="domain" description="RBD" evidence="8">
    <location>
        <begin position="1106"/>
        <end position="1176"/>
    </location>
</feature>
<organism evidence="9 10">
    <name type="scientific">Stomoxys calcitrans</name>
    <name type="common">Stable fly</name>
    <name type="synonym">Conops calcitrans</name>
    <dbReference type="NCBI Taxonomy" id="35570"/>
    <lineage>
        <taxon>Eukaryota</taxon>
        <taxon>Metazoa</taxon>
        <taxon>Ecdysozoa</taxon>
        <taxon>Arthropoda</taxon>
        <taxon>Hexapoda</taxon>
        <taxon>Insecta</taxon>
        <taxon>Pterygota</taxon>
        <taxon>Neoptera</taxon>
        <taxon>Endopterygota</taxon>
        <taxon>Diptera</taxon>
        <taxon>Brachycera</taxon>
        <taxon>Muscomorpha</taxon>
        <taxon>Muscoidea</taxon>
        <taxon>Muscidae</taxon>
        <taxon>Stomoxys</taxon>
    </lineage>
</organism>
<evidence type="ECO:0000313" key="9">
    <source>
        <dbReference type="EnsemblMetazoa" id="SCAU014011-PA"/>
    </source>
</evidence>
<dbReference type="GO" id="GO:0005096">
    <property type="term" value="F:GTPase activator activity"/>
    <property type="evidence" value="ECO:0007669"/>
    <property type="project" value="UniProtKB-KW"/>
</dbReference>
<dbReference type="STRING" id="35570.A0A1I8Q564"/>
<dbReference type="VEuPathDB" id="VectorBase:SCAU014011"/>
<dbReference type="InterPro" id="IPR036034">
    <property type="entry name" value="PDZ_sf"/>
</dbReference>
<feature type="region of interest" description="Disordered" evidence="5">
    <location>
        <begin position="338"/>
        <end position="361"/>
    </location>
</feature>
<dbReference type="EnsemblMetazoa" id="SCAU014011-RA">
    <property type="protein sequence ID" value="SCAU014011-PA"/>
    <property type="gene ID" value="SCAU014011"/>
</dbReference>
<dbReference type="InterPro" id="IPR046995">
    <property type="entry name" value="RGS10/12/14-like"/>
</dbReference>
<dbReference type="PROSITE" id="PS50106">
    <property type="entry name" value="PDZ"/>
    <property type="match status" value="1"/>
</dbReference>
<dbReference type="Pfam" id="PF00595">
    <property type="entry name" value="PDZ"/>
    <property type="match status" value="1"/>
</dbReference>
<gene>
    <name evidence="9" type="primary">106085998</name>
</gene>
<dbReference type="GO" id="GO:0048699">
    <property type="term" value="P:generation of neurons"/>
    <property type="evidence" value="ECO:0007669"/>
    <property type="project" value="UniProtKB-ARBA"/>
</dbReference>
<dbReference type="InterPro" id="IPR024066">
    <property type="entry name" value="RGS_subdom1/3"/>
</dbReference>
<dbReference type="Gene3D" id="3.10.20.90">
    <property type="entry name" value="Phosphatidylinositol 3-kinase Catalytic Subunit, Chain A, domain 1"/>
    <property type="match status" value="2"/>
</dbReference>
<evidence type="ECO:0000256" key="1">
    <source>
        <dbReference type="ARBA" id="ARBA00004496"/>
    </source>
</evidence>
<feature type="domain" description="RBD" evidence="8">
    <location>
        <begin position="1034"/>
        <end position="1105"/>
    </location>
</feature>
<feature type="compositionally biased region" description="Low complexity" evidence="5">
    <location>
        <begin position="929"/>
        <end position="938"/>
    </location>
</feature>
<dbReference type="CDD" id="cd01817">
    <property type="entry name" value="RBD1_RGS12_like"/>
    <property type="match status" value="1"/>
</dbReference>
<keyword evidence="10" id="KW-1185">Reference proteome</keyword>
<name>A0A1I8Q564_STOCA</name>
<dbReference type="SMART" id="SM00228">
    <property type="entry name" value="PDZ"/>
    <property type="match status" value="1"/>
</dbReference>
<dbReference type="SUPFAM" id="SSF54236">
    <property type="entry name" value="Ubiquitin-like"/>
    <property type="match status" value="2"/>
</dbReference>
<evidence type="ECO:0000313" key="10">
    <source>
        <dbReference type="Proteomes" id="UP000095300"/>
    </source>
</evidence>
<dbReference type="PROSITE" id="PS50132">
    <property type="entry name" value="RGS"/>
    <property type="match status" value="1"/>
</dbReference>
<protein>
    <recommendedName>
        <fullName evidence="11">Regulator of G-protein signaling loco</fullName>
    </recommendedName>
</protein>
<dbReference type="Gene3D" id="2.30.42.10">
    <property type="match status" value="1"/>
</dbReference>
<feature type="domain" description="RGS" evidence="7">
    <location>
        <begin position="782"/>
        <end position="898"/>
    </location>
</feature>
<feature type="region of interest" description="Disordered" evidence="5">
    <location>
        <begin position="1423"/>
        <end position="1442"/>
    </location>
</feature>
<dbReference type="Gene3D" id="1.10.167.10">
    <property type="entry name" value="Regulator of G-protein Signalling 4, domain 2"/>
    <property type="match status" value="1"/>
</dbReference>
<feature type="compositionally biased region" description="Polar residues" evidence="5">
    <location>
        <begin position="683"/>
        <end position="696"/>
    </location>
</feature>
<sequence length="1510" mass="166449">MHHHHPTTTGASASSSLQQATQPPTQRRRKKRPNYGTRTVEVRRGYSGFGFTISGQQPCRLSCIIPNSPADQAGLRAGDFLISVNGLNVSKLPHETVVQLIGNSFGSIRMQIAEHYYSDSTDEENAAGGIPTLPNMGPSRPRYIYHKTKQQRLRQLPQKKYLDSITSPLPRSTAPQPTKKVVQPLLKPSVATEKPVEAQKCPQQETNSSETALLYSQHASALANVRAMIVARNNVSASLEYRAVVGYLGTIEMPKQIANSSKLQTVRSCIRKLRQEKRQPSMVLMIILPDCLKLQSNNGKILATYPSSRLNYVSSSSESENRFFGLVTSAVYSPHLDECDEDDEEEGDDNNNEQREVLRRPPPVAAACSTDNNVIISNSCHVFVVDTKLCEHQQHLAKAQEFCIECTKDPISNFCLEFPNNSEYVVNLIRSMYTMRIMPPITQRSISDDPALHAGRNNGSAAHSPQPSNHSEISTTTSNSDSGIGYNNDCSNVTDRIVLVDFPVQQNACGLRIGQAGGVASNVNRPQNICQQNISEEAPSSSTKRLLPRSMPEPKVVAYPINGSGRSLMVSRSCDDVLNLIEQEAAVAGSDLNDLPLATVSQQCYASVDDISLHAASMENDSSHKSPKQTLQFDTKVVESEMDTNHNTEQGKSLKLTIEAWNSLQNISSQEVSDALGVPPSKLASTPDLSRPELNSNLSPFDRGWIQTSLRTPRSDKHTMNLSSNGAEDKQLQPQTIAQCKSPGISRSASMTNSERSSFIKKKSNAEKTKNQKKGPTAWGTSIETLLADPAGLKTFAEFLKLEYAAENIYFWTACERFRNLETETERQTEALNIYKKHLANGSLEPVNVDSQARSLVEKHLATAERELFHPAQKQIFNLMKFDSYQRFLRSDLYKQCLQAEKKGKSLPFTGDNLDDLLKTTNFSESASLKLKKSASNAEEGRPRRSLLPWHRKTRSKSRDQMAQETTKDVPSVTSTKTQGVGGGGGGGGPGGVGVASLNMLKPGNAMHGSASSLTSFEALTFGNNITANDLNYSLCRIKFPDGATTMVQLRTQETVAELVERLMEKRSIRYAFFDVSIKGPPSKSVDLKTPAKELSGKEVEIEQRVAFKLDLPTPKVISVKSKPRKQLYEVVRPILQRYHINPELVDVLMRDTQLKVDLTQLVTAVNDQRLQVVYKKSLYPPLATGHAVPHRRAPSPKNSLAEGLHTAQNTLDEITNKVFSDLMQVKQNQEEAVAKKNFDQRSAKSEDCPSESSSLFKIRRSKRDSTNALCRNTKTKIATQQHVVEPMDGKNKIKTGLKLPIPNKFVERQDDLLEDLKRAQLARLEDQRGTEINFELPEFLKNTENVNSVTTDAVASSITLENSGGHEENTQGENHILTTPSMERPPQPAPRLSITNKNKHNNSISPMKVDDENHEQMVSLQNCADSSTPSKGPPPLPPKPKVLPIKPSNWGVNIASLSKLSPTVSIAPSTTTIASPQLTNANVVAVPPSNNSSPNARCAYLDQPSSSFV</sequence>
<dbReference type="PANTHER" id="PTHR45945:SF3">
    <property type="entry name" value="REGULATOR OF G-PROTEIN SIGNALING LOCO"/>
    <property type="match status" value="1"/>
</dbReference>
<dbReference type="PROSITE" id="PS50877">
    <property type="entry name" value="GOLOCO"/>
    <property type="match status" value="1"/>
</dbReference>
<proteinExistence type="predicted"/>
<feature type="compositionally biased region" description="Gly residues" evidence="5">
    <location>
        <begin position="980"/>
        <end position="990"/>
    </location>
</feature>
<dbReference type="CDD" id="cd17067">
    <property type="entry name" value="RBD2_RGS12_like"/>
    <property type="match status" value="1"/>
</dbReference>
<dbReference type="InterPro" id="IPR003109">
    <property type="entry name" value="GoLoco_motif"/>
</dbReference>
<dbReference type="SUPFAM" id="SSF48097">
    <property type="entry name" value="Regulator of G-protein signaling, RGS"/>
    <property type="match status" value="1"/>
</dbReference>
<dbReference type="PRINTS" id="PR01301">
    <property type="entry name" value="RGSPROTEIN"/>
</dbReference>
<evidence type="ECO:0000256" key="5">
    <source>
        <dbReference type="SAM" id="MobiDB-lite"/>
    </source>
</evidence>
<keyword evidence="2" id="KW-0343">GTPase activation</keyword>
<dbReference type="SMART" id="SM00455">
    <property type="entry name" value="RBD"/>
    <property type="match status" value="2"/>
</dbReference>
<keyword evidence="4" id="KW-0677">Repeat</keyword>
<dbReference type="InterPro" id="IPR016137">
    <property type="entry name" value="RGS"/>
</dbReference>
<dbReference type="InterPro" id="IPR011993">
    <property type="entry name" value="PH-like_dom_sf"/>
</dbReference>
<dbReference type="Pfam" id="PF02196">
    <property type="entry name" value="RBD"/>
    <property type="match status" value="1"/>
</dbReference>
<dbReference type="GO" id="GO:0005634">
    <property type="term" value="C:nucleus"/>
    <property type="evidence" value="ECO:0007669"/>
    <property type="project" value="TreeGrafter"/>
</dbReference>
<feature type="region of interest" description="Disordered" evidence="5">
    <location>
        <begin position="929"/>
        <end position="990"/>
    </location>
</feature>
<feature type="compositionally biased region" description="Polar residues" evidence="5">
    <location>
        <begin position="1394"/>
        <end position="1406"/>
    </location>
</feature>
<feature type="compositionally biased region" description="Polar residues" evidence="5">
    <location>
        <begin position="457"/>
        <end position="481"/>
    </location>
</feature>
<evidence type="ECO:0008006" key="11">
    <source>
        <dbReference type="Google" id="ProtNLM"/>
    </source>
</evidence>
<dbReference type="InterPro" id="IPR036305">
    <property type="entry name" value="RGS_sf"/>
</dbReference>
<feature type="compositionally biased region" description="Polar residues" evidence="5">
    <location>
        <begin position="1372"/>
        <end position="1382"/>
    </location>
</feature>
<feature type="region of interest" description="Disordered" evidence="5">
    <location>
        <begin position="446"/>
        <end position="481"/>
    </location>
</feature>
<dbReference type="Gene3D" id="1.10.196.10">
    <property type="match status" value="1"/>
</dbReference>
<dbReference type="SUPFAM" id="SSF50156">
    <property type="entry name" value="PDZ domain-like"/>
    <property type="match status" value="1"/>
</dbReference>
<accession>A0A1I8Q564</accession>
<dbReference type="GO" id="GO:0008277">
    <property type="term" value="P:regulation of G protein-coupled receptor signaling pathway"/>
    <property type="evidence" value="ECO:0007669"/>
    <property type="project" value="TreeGrafter"/>
</dbReference>
<feature type="compositionally biased region" description="Low complexity" evidence="5">
    <location>
        <begin position="7"/>
        <end position="25"/>
    </location>
</feature>
<dbReference type="FunFam" id="1.10.167.10:FF:000001">
    <property type="entry name" value="Putative regulator of g-protein signaling 12"/>
    <property type="match status" value="1"/>
</dbReference>
<dbReference type="InterPro" id="IPR044926">
    <property type="entry name" value="RGS_subdomain_2"/>
</dbReference>
<dbReference type="Gene3D" id="2.30.29.30">
    <property type="entry name" value="Pleckstrin-homology domain (PH domain)/Phosphotyrosine-binding domain (PTB)"/>
    <property type="match status" value="1"/>
</dbReference>
<feature type="domain" description="PDZ" evidence="6">
    <location>
        <begin position="39"/>
        <end position="116"/>
    </location>
</feature>
<dbReference type="CDD" id="cd13162">
    <property type="entry name" value="PTB_RGS12"/>
    <property type="match status" value="1"/>
</dbReference>
<evidence type="ECO:0000259" key="7">
    <source>
        <dbReference type="PROSITE" id="PS50132"/>
    </source>
</evidence>
<dbReference type="SMART" id="SM00390">
    <property type="entry name" value="GoLoco"/>
    <property type="match status" value="1"/>
</dbReference>
<evidence type="ECO:0000256" key="4">
    <source>
        <dbReference type="ARBA" id="ARBA00022737"/>
    </source>
</evidence>
<evidence type="ECO:0000256" key="2">
    <source>
        <dbReference type="ARBA" id="ARBA00022468"/>
    </source>
</evidence>
<dbReference type="OrthoDB" id="196547at2759"/>